<dbReference type="EMBL" id="AHKC01017438">
    <property type="protein sequence ID" value="EKF27728.1"/>
    <property type="molecule type" value="Genomic_DNA"/>
</dbReference>
<evidence type="ECO:0000256" key="2">
    <source>
        <dbReference type="SAM" id="SignalP"/>
    </source>
</evidence>
<proteinExistence type="predicted"/>
<feature type="non-terminal residue" evidence="3">
    <location>
        <position position="234"/>
    </location>
</feature>
<feature type="region of interest" description="Disordered" evidence="1">
    <location>
        <begin position="126"/>
        <end position="234"/>
    </location>
</feature>
<dbReference type="Pfam" id="PF01456">
    <property type="entry name" value="Mucin"/>
    <property type="match status" value="1"/>
</dbReference>
<accession>K2LYK3</accession>
<name>K2LYK3_TRYCR</name>
<feature type="signal peptide" evidence="2">
    <location>
        <begin position="1"/>
        <end position="19"/>
    </location>
</feature>
<reference evidence="3 4" key="1">
    <citation type="journal article" date="2012" name="BMC Genomics">
        <title>Comparative genomic analysis of human infective Trypanosoma cruzi lineages with the bat-restricted subspecies T. cruzi marinkellei.</title>
        <authorList>
            <person name="Franzen O."/>
            <person name="Talavera-Lopez C."/>
            <person name="Ochaya S."/>
            <person name="Butler C.E."/>
            <person name="Messenger L.A."/>
            <person name="Lewis M.D."/>
            <person name="Llewellyn M.S."/>
            <person name="Marinkelle C.J."/>
            <person name="Tyler K.M."/>
            <person name="Miles M.A."/>
            <person name="Andersson B."/>
        </authorList>
    </citation>
    <scope>NUCLEOTIDE SEQUENCE [LARGE SCALE GENOMIC DNA]</scope>
    <source>
        <strain evidence="3 4">B7</strain>
    </source>
</reference>
<feature type="region of interest" description="Disordered" evidence="1">
    <location>
        <begin position="27"/>
        <end position="113"/>
    </location>
</feature>
<feature type="chain" id="PRO_5003860878" description="Mucin TcMUCII" evidence="2">
    <location>
        <begin position="20"/>
        <end position="234"/>
    </location>
</feature>
<dbReference type="AlphaFoldDB" id="K2LYK3"/>
<feature type="compositionally biased region" description="Polar residues" evidence="1">
    <location>
        <begin position="168"/>
        <end position="186"/>
    </location>
</feature>
<feature type="compositionally biased region" description="Polar residues" evidence="1">
    <location>
        <begin position="90"/>
        <end position="99"/>
    </location>
</feature>
<organism evidence="3 4">
    <name type="scientific">Trypanosoma cruzi marinkellei</name>
    <dbReference type="NCBI Taxonomy" id="85056"/>
    <lineage>
        <taxon>Eukaryota</taxon>
        <taxon>Discoba</taxon>
        <taxon>Euglenozoa</taxon>
        <taxon>Kinetoplastea</taxon>
        <taxon>Metakinetoplastina</taxon>
        <taxon>Trypanosomatida</taxon>
        <taxon>Trypanosomatidae</taxon>
        <taxon>Trypanosoma</taxon>
        <taxon>Schizotrypanum</taxon>
    </lineage>
</organism>
<keyword evidence="4" id="KW-1185">Reference proteome</keyword>
<protein>
    <recommendedName>
        <fullName evidence="5">Mucin TcMUCII</fullName>
    </recommendedName>
</protein>
<evidence type="ECO:0008006" key="5">
    <source>
        <dbReference type="Google" id="ProtNLM"/>
    </source>
</evidence>
<sequence length="234" mass="24203">MMMTCRLLCALLVLALCCCSSVCVTGSGDGHDSPEPGSNRDGTIDTDRSRQTSGSAGEAGLPGPGLRPDPQSSRVGGSPMPTTKEVQDDPSLSSSQPAQLTKVDLGTGGPQSITQEPVIQTAESGAHGMQHNTGGVPDQRTDTALTENPTKETSEPLTVQEPRDTDIQETQSRNTAATVQRNTNVDNSTETSAATTTNTTTTTTTTTAPEAPSTTTTEAPTTTTTGAPSRLREI</sequence>
<gene>
    <name evidence="3" type="ORF">MOQ_008539</name>
</gene>
<evidence type="ECO:0000256" key="1">
    <source>
        <dbReference type="SAM" id="MobiDB-lite"/>
    </source>
</evidence>
<keyword evidence="2" id="KW-0732">Signal</keyword>
<dbReference type="InterPro" id="IPR000458">
    <property type="entry name" value="Tryp_mucin"/>
</dbReference>
<comment type="caution">
    <text evidence="3">The sequence shown here is derived from an EMBL/GenBank/DDBJ whole genome shotgun (WGS) entry which is preliminary data.</text>
</comment>
<evidence type="ECO:0000313" key="4">
    <source>
        <dbReference type="Proteomes" id="UP000007350"/>
    </source>
</evidence>
<evidence type="ECO:0000313" key="3">
    <source>
        <dbReference type="EMBL" id="EKF27728.1"/>
    </source>
</evidence>
<dbReference type="Proteomes" id="UP000007350">
    <property type="component" value="Unassembled WGS sequence"/>
</dbReference>
<feature type="compositionally biased region" description="Low complexity" evidence="1">
    <location>
        <begin position="187"/>
        <end position="225"/>
    </location>
</feature>